<sequence length="830" mass="91690">MKTFLKLIFICLSILPFKGYSQACADDYSDITANQFVCGNYGDASGNSNWNWEIKPTDANFCKHWYARTSSISTKLTAMGSPFVNSPTSALDIISQNEDYTKAKGWELLQRDFGCTHVTAYPYFVLYNKYTGLIRVFIYKTETPDGFTSMLVTMEPTMPSPYPATTSLGDELAGTPEAFRSANLSEKYGKKVVSVTEQGGSTRWNVAEFNPGFDPNIQDGAYTGAGLKFTIYGVLTNEMKAIIKGRSVSGSNPSLYSFSYVPKNAPTSSNGQTYNFSALGEKFSKFSKSLTEIRNVAKTFAERVKDKTSESNPSENSVEGKIKQEATKVSNNSNNDVDFLTMLGDATTGLATGTGTAGTILKFVGEMIGLFSGGSANKPASMPTYTSYDMELNGTLTAKTVQQSFILRVPGTIQINNDNATYYKCPLGLVNLKNTPRADSVLYTRGHAARYSQCCIATDRSDYLSYKVKNDLQVSYNSADLDLVSVQGAIVGQVLPDANNIASYDLFKKNVRLENYDGYSLYVDYNLMRPDLESGRLQVTTFDTEKKLHTFQTPYVNIECINGLAFNARKETKVWFRLKAVLKRKNDPENKPIVYIHDYEIDVSQGTMDPYLRERHYTRYSWQYPLPYSNYTENPTFISDKLITGVTYSQGTEEKADNSITTENDVDVIVPAGQTVAYRSGSIIELQNGFDAQPGSEFEASINTYGYNIACGSPIIEAYQYTGNCYNNAISGLRTVTNSTKTTNEAINPAILNVYPVPTSGKLFIDGCNTNGFTTITILDQSGRAVKEVRSPSFDGGRISLDVSTLSNGVYFVKIQTLAQTITRKIVVNK</sequence>
<proteinExistence type="predicted"/>
<keyword evidence="4" id="KW-1185">Reference proteome</keyword>
<accession>A0A1V9FTR9</accession>
<feature type="chain" id="PRO_5012167149" description="Secretion system C-terminal sorting domain-containing protein" evidence="1">
    <location>
        <begin position="26"/>
        <end position="830"/>
    </location>
</feature>
<evidence type="ECO:0000259" key="2">
    <source>
        <dbReference type="Pfam" id="PF18962"/>
    </source>
</evidence>
<protein>
    <recommendedName>
        <fullName evidence="2">Secretion system C-terminal sorting domain-containing protein</fullName>
    </recommendedName>
</protein>
<dbReference type="RefSeq" id="WP_081164192.1">
    <property type="nucleotide sequence ID" value="NZ_LWBP01000134.1"/>
</dbReference>
<organism evidence="3 4">
    <name type="scientific">Niastella populi</name>
    <dbReference type="NCBI Taxonomy" id="550983"/>
    <lineage>
        <taxon>Bacteria</taxon>
        <taxon>Pseudomonadati</taxon>
        <taxon>Bacteroidota</taxon>
        <taxon>Chitinophagia</taxon>
        <taxon>Chitinophagales</taxon>
        <taxon>Chitinophagaceae</taxon>
        <taxon>Niastella</taxon>
    </lineage>
</organism>
<gene>
    <name evidence="3" type="ORF">A4R26_19205</name>
</gene>
<dbReference type="AlphaFoldDB" id="A0A1V9FTR9"/>
<dbReference type="EMBL" id="LWBP01000134">
    <property type="protein sequence ID" value="OQP61687.1"/>
    <property type="molecule type" value="Genomic_DNA"/>
</dbReference>
<evidence type="ECO:0000256" key="1">
    <source>
        <dbReference type="SAM" id="SignalP"/>
    </source>
</evidence>
<comment type="caution">
    <text evidence="3">The sequence shown here is derived from an EMBL/GenBank/DDBJ whole genome shotgun (WGS) entry which is preliminary data.</text>
</comment>
<evidence type="ECO:0000313" key="3">
    <source>
        <dbReference type="EMBL" id="OQP61687.1"/>
    </source>
</evidence>
<feature type="signal peptide" evidence="1">
    <location>
        <begin position="1"/>
        <end position="25"/>
    </location>
</feature>
<feature type="domain" description="Secretion system C-terminal sorting" evidence="2">
    <location>
        <begin position="754"/>
        <end position="828"/>
    </location>
</feature>
<dbReference type="Proteomes" id="UP000192276">
    <property type="component" value="Unassembled WGS sequence"/>
</dbReference>
<keyword evidence="1" id="KW-0732">Signal</keyword>
<dbReference type="NCBIfam" id="NF045639">
    <property type="entry name" value="GCX_COOH"/>
    <property type="match status" value="1"/>
</dbReference>
<dbReference type="Pfam" id="PF18962">
    <property type="entry name" value="Por_Secre_tail"/>
    <property type="match status" value="1"/>
</dbReference>
<name>A0A1V9FTR9_9BACT</name>
<dbReference type="NCBIfam" id="TIGR04183">
    <property type="entry name" value="Por_Secre_tail"/>
    <property type="match status" value="1"/>
</dbReference>
<dbReference type="OrthoDB" id="1098499at2"/>
<dbReference type="InterPro" id="IPR055015">
    <property type="entry name" value="GCX_COOH"/>
</dbReference>
<dbReference type="InterPro" id="IPR026444">
    <property type="entry name" value="Secre_tail"/>
</dbReference>
<evidence type="ECO:0000313" key="4">
    <source>
        <dbReference type="Proteomes" id="UP000192276"/>
    </source>
</evidence>
<reference evidence="4" key="1">
    <citation type="submission" date="2016-04" db="EMBL/GenBank/DDBJ databases">
        <authorList>
            <person name="Chen L."/>
            <person name="Zhuang W."/>
            <person name="Wang G."/>
        </authorList>
    </citation>
    <scope>NUCLEOTIDE SEQUENCE [LARGE SCALE GENOMIC DNA]</scope>
    <source>
        <strain evidence="4">208</strain>
    </source>
</reference>